<dbReference type="RefSeq" id="WP_324620005.1">
    <property type="nucleotide sequence ID" value="NZ_JAYKOT010000003.1"/>
</dbReference>
<dbReference type="Gene3D" id="3.40.710.10">
    <property type="entry name" value="DD-peptidase/beta-lactamase superfamily"/>
    <property type="match status" value="1"/>
</dbReference>
<evidence type="ECO:0000313" key="2">
    <source>
        <dbReference type="Proteomes" id="UP001357733"/>
    </source>
</evidence>
<dbReference type="Proteomes" id="UP001357733">
    <property type="component" value="Unassembled WGS sequence"/>
</dbReference>
<dbReference type="EMBL" id="JAYKOT010000003">
    <property type="protein sequence ID" value="MEB3429849.1"/>
    <property type="molecule type" value="Genomic_DNA"/>
</dbReference>
<dbReference type="InterPro" id="IPR012338">
    <property type="entry name" value="Beta-lactam/transpept-like"/>
</dbReference>
<proteinExistence type="predicted"/>
<keyword evidence="2" id="KW-1185">Reference proteome</keyword>
<sequence length="64" mass="7414">MKKKTANDSINYRCDGEVEVDDTILRCYRYYDPHGDQNFVEAMDHSCNPAFIKIAQDLGKEKNV</sequence>
<dbReference type="AlphaFoldDB" id="A0AAW9MW75"/>
<protein>
    <submittedName>
        <fullName evidence="1">Uncharacterized protein</fullName>
    </submittedName>
</protein>
<reference evidence="1 2" key="1">
    <citation type="submission" date="2024-01" db="EMBL/GenBank/DDBJ databases">
        <title>Complete genome sequence of Citroniella saccharovorans strain M6.X9, isolated from human fecal sample.</title>
        <authorList>
            <person name="Cheng G."/>
            <person name="Westerholm M."/>
            <person name="Schnurer A."/>
        </authorList>
    </citation>
    <scope>NUCLEOTIDE SEQUENCE [LARGE SCALE GENOMIC DNA]</scope>
    <source>
        <strain evidence="1 2">DSM 29873</strain>
    </source>
</reference>
<accession>A0AAW9MW75</accession>
<comment type="caution">
    <text evidence="1">The sequence shown here is derived from an EMBL/GenBank/DDBJ whole genome shotgun (WGS) entry which is preliminary data.</text>
</comment>
<dbReference type="SUPFAM" id="SSF56601">
    <property type="entry name" value="beta-lactamase/transpeptidase-like"/>
    <property type="match status" value="1"/>
</dbReference>
<evidence type="ECO:0000313" key="1">
    <source>
        <dbReference type="EMBL" id="MEB3429849.1"/>
    </source>
</evidence>
<name>A0AAW9MW75_9FIRM</name>
<gene>
    <name evidence="1" type="ORF">VLK81_07490</name>
</gene>
<organism evidence="1 2">
    <name type="scientific">Citroniella saccharovorans</name>
    <dbReference type="NCBI Taxonomy" id="2053367"/>
    <lineage>
        <taxon>Bacteria</taxon>
        <taxon>Bacillati</taxon>
        <taxon>Bacillota</taxon>
        <taxon>Tissierellia</taxon>
        <taxon>Tissierellales</taxon>
        <taxon>Peptoniphilaceae</taxon>
        <taxon>Citroniella</taxon>
    </lineage>
</organism>